<dbReference type="PANTHER" id="PTHR23418">
    <property type="entry name" value="ACIREDUCTONE DIOXYGENASE"/>
    <property type="match status" value="1"/>
</dbReference>
<dbReference type="InterPro" id="IPR014710">
    <property type="entry name" value="RmlC-like_jellyroll"/>
</dbReference>
<comment type="caution">
    <text evidence="9">Lacks conserved residue(s) required for the propagation of feature annotation.</text>
</comment>
<feature type="binding site" evidence="9">
    <location>
        <position position="96"/>
    </location>
    <ligand>
        <name>Ni(2+)</name>
        <dbReference type="ChEBI" id="CHEBI:49786"/>
    </ligand>
</feature>
<keyword evidence="8 9" id="KW-0486">Methionine biosynthesis</keyword>
<evidence type="ECO:0000256" key="4">
    <source>
        <dbReference type="ARBA" id="ARBA00022723"/>
    </source>
</evidence>
<evidence type="ECO:0000256" key="5">
    <source>
        <dbReference type="ARBA" id="ARBA00022964"/>
    </source>
</evidence>
<dbReference type="GO" id="GO:0019509">
    <property type="term" value="P:L-methionine salvage from methylthioadenosine"/>
    <property type="evidence" value="ECO:0007669"/>
    <property type="project" value="UniProtKB-UniRule"/>
</dbReference>
<proteinExistence type="inferred from homology"/>
<comment type="cofactor">
    <cofactor evidence="9">
        <name>Fe(2+)</name>
        <dbReference type="ChEBI" id="CHEBI:29033"/>
    </cofactor>
    <text evidence="9">Binds 1 Fe(2+) cation per monomer.</text>
</comment>
<feature type="binding site" evidence="9">
    <location>
        <position position="102"/>
    </location>
    <ligand>
        <name>Ni(2+)</name>
        <dbReference type="ChEBI" id="CHEBI:49786"/>
    </ligand>
</feature>
<dbReference type="EMBL" id="CP157743">
    <property type="protein sequence ID" value="XBS19891.1"/>
    <property type="molecule type" value="Genomic_DNA"/>
</dbReference>
<dbReference type="GO" id="GO:0019284">
    <property type="term" value="P:L-methionine salvage from S-adenosylmethionine"/>
    <property type="evidence" value="ECO:0007669"/>
    <property type="project" value="InterPro"/>
</dbReference>
<comment type="cofactor">
    <cofactor evidence="9">
        <name>Ni(2+)</name>
        <dbReference type="ChEBI" id="CHEBI:49786"/>
    </cofactor>
    <text evidence="9">Binds 1 nickel ion per monomer.</text>
</comment>
<dbReference type="KEGG" id="mech:Q9L42_016245"/>
<evidence type="ECO:0000256" key="7">
    <source>
        <dbReference type="ARBA" id="ARBA00023004"/>
    </source>
</evidence>
<dbReference type="GO" id="GO:0005506">
    <property type="term" value="F:iron ion binding"/>
    <property type="evidence" value="ECO:0007669"/>
    <property type="project" value="UniProtKB-UniRule"/>
</dbReference>
<feature type="binding site" evidence="9">
    <location>
        <position position="96"/>
    </location>
    <ligand>
        <name>Fe(2+)</name>
        <dbReference type="ChEBI" id="CHEBI:29033"/>
    </ligand>
</feature>
<dbReference type="GO" id="GO:0016151">
    <property type="term" value="F:nickel cation binding"/>
    <property type="evidence" value="ECO:0007669"/>
    <property type="project" value="UniProtKB-UniRule"/>
</dbReference>
<feature type="binding site" evidence="9">
    <location>
        <position position="140"/>
    </location>
    <ligand>
        <name>Fe(2+)</name>
        <dbReference type="ChEBI" id="CHEBI:29033"/>
    </ligand>
</feature>
<dbReference type="InterPro" id="IPR023956">
    <property type="entry name" value="ARD_bac"/>
</dbReference>
<dbReference type="GO" id="GO:0010309">
    <property type="term" value="F:acireductone dioxygenase [iron(II)-requiring] activity"/>
    <property type="evidence" value="ECO:0007669"/>
    <property type="project" value="UniProtKB-UniRule"/>
</dbReference>
<dbReference type="Proteomes" id="UP001225378">
    <property type="component" value="Chromosome"/>
</dbReference>
<comment type="subunit">
    <text evidence="9">Monomer.</text>
</comment>
<evidence type="ECO:0000256" key="2">
    <source>
        <dbReference type="ARBA" id="ARBA00022596"/>
    </source>
</evidence>
<feature type="site" description="May play a role in metal incorporation in vivo" evidence="9">
    <location>
        <position position="95"/>
    </location>
</feature>
<evidence type="ECO:0000313" key="11">
    <source>
        <dbReference type="Proteomes" id="UP001225378"/>
    </source>
</evidence>
<evidence type="ECO:0000256" key="3">
    <source>
        <dbReference type="ARBA" id="ARBA00022605"/>
    </source>
</evidence>
<gene>
    <name evidence="9" type="primary">mtnD</name>
    <name evidence="10" type="ORF">Q9L42_016245</name>
</gene>
<protein>
    <recommendedName>
        <fullName evidence="9">Acireductone dioxygenase</fullName>
    </recommendedName>
    <alternativeName>
        <fullName evidence="9">1,2-dihydroxy-3-keto-5-methylthiopentene dioxygenase</fullName>
        <shortName evidence="9">DHK-MTPene dioxygenase</shortName>
    </alternativeName>
    <alternativeName>
        <fullName evidence="9">Acireductone dioxygenase (Fe(2+)-requiring)</fullName>
        <shortName evidence="9">ARD'</shortName>
        <shortName evidence="9">Fe-ARD</shortName>
        <ecNumber evidence="9">1.13.11.54</ecNumber>
    </alternativeName>
    <alternativeName>
        <fullName evidence="9">Acireductone dioxygenase (Ni(2+)-requiring)</fullName>
        <shortName evidence="9">ARD</shortName>
        <shortName evidence="9">Ni-ARD</shortName>
        <ecNumber evidence="9">1.13.11.53</ecNumber>
    </alternativeName>
</protein>
<dbReference type="AlphaFoldDB" id="A0AAU7NSC2"/>
<keyword evidence="4 9" id="KW-0479">Metal-binding</keyword>
<feature type="binding site" evidence="9">
    <location>
        <position position="102"/>
    </location>
    <ligand>
        <name>Fe(2+)</name>
        <dbReference type="ChEBI" id="CHEBI:29033"/>
    </ligand>
</feature>
<dbReference type="EC" id="1.13.11.54" evidence="9"/>
<dbReference type="PANTHER" id="PTHR23418:SF0">
    <property type="entry name" value="ACIREDUCTONE DIOXYGENASE"/>
    <property type="match status" value="1"/>
</dbReference>
<feature type="site" description="Important to generate the dianion" evidence="9">
    <location>
        <position position="104"/>
    </location>
</feature>
<keyword evidence="2 9" id="KW-0533">Nickel</keyword>
<keyword evidence="3 9" id="KW-0028">Amino-acid biosynthesis</keyword>
<comment type="catalytic activity">
    <reaction evidence="1 9">
        <text>1,2-dihydroxy-5-(methylsulfanyl)pent-1-en-3-one + O2 = 4-methylsulfanyl-2-oxobutanoate + formate + 2 H(+)</text>
        <dbReference type="Rhea" id="RHEA:24504"/>
        <dbReference type="ChEBI" id="CHEBI:15378"/>
        <dbReference type="ChEBI" id="CHEBI:15379"/>
        <dbReference type="ChEBI" id="CHEBI:15740"/>
        <dbReference type="ChEBI" id="CHEBI:16723"/>
        <dbReference type="ChEBI" id="CHEBI:49252"/>
        <dbReference type="EC" id="1.13.11.54"/>
    </reaction>
</comment>
<dbReference type="InterPro" id="IPR004313">
    <property type="entry name" value="ARD"/>
</dbReference>
<sequence length="186" mass="21586">MSRLTIYNDRNPELNSRFTDFDAIAGKLNEIGVQFERWQTDAEFAADADSDTVLAAYQDSIERLKQQYQFQSVDVIALKPDHPDKATLRQKFLDEHTHADFEIRFFVEGCALFYLHIKDRVYAVLCEQGDLISVPANTPHWFDMGENPDFKCIRFFTTDEGWQAQSSGDDIAKRFPTFEQYRADHA</sequence>
<feature type="binding site" evidence="9">
    <location>
        <position position="98"/>
    </location>
    <ligand>
        <name>Ni(2+)</name>
        <dbReference type="ChEBI" id="CHEBI:49786"/>
    </ligand>
</feature>
<dbReference type="InterPro" id="IPR011051">
    <property type="entry name" value="RmlC_Cupin_sf"/>
</dbReference>
<feature type="binding site" evidence="9">
    <location>
        <position position="140"/>
    </location>
    <ligand>
        <name>Ni(2+)</name>
        <dbReference type="ChEBI" id="CHEBI:49786"/>
    </ligand>
</feature>
<reference evidence="10 11" key="1">
    <citation type="journal article" date="2024" name="Microbiology">
        <title>Methylomarinum rosea sp. nov., a novel halophilic methanotrophic bacterium from the hypersaline Lake Elton.</title>
        <authorList>
            <person name="Suleimanov R.Z."/>
            <person name="Oshkin I.Y."/>
            <person name="Danilova O.V."/>
            <person name="Suzina N.E."/>
            <person name="Dedysh S.N."/>
        </authorList>
    </citation>
    <scope>NUCLEOTIDE SEQUENCE [LARGE SCALE GENOMIC DNA]</scope>
    <source>
        <strain evidence="10 11">Ch1-1</strain>
    </source>
</reference>
<feature type="binding site" evidence="9">
    <location>
        <position position="98"/>
    </location>
    <ligand>
        <name>Fe(2+)</name>
        <dbReference type="ChEBI" id="CHEBI:29033"/>
    </ligand>
</feature>
<name>A0AAU7NSC2_9GAMM</name>
<comment type="function">
    <text evidence="9">Catalyzes 2 different reactions between oxygene and the acireductone 1,2-dihydroxy-3-keto-5-methylthiopentene (DHK-MTPene) depending upon the metal bound in the active site. Fe-containing acireductone dioxygenase (Fe-ARD) produces formate and 2-keto-4-methylthiobutyrate (KMTB), the alpha-ketoacid precursor of methionine in the methionine recycle pathway. Ni-containing acireductone dioxygenase (Ni-ARD) produces methylthiopropionate, carbon monoxide and formate, and does not lie on the methionine recycle pathway.</text>
</comment>
<comment type="pathway">
    <text evidence="9">Amino-acid biosynthesis; L-methionine biosynthesis via salvage pathway; L-methionine from S-methyl-5-thio-alpha-D-ribose 1-phosphate: step 5/6.</text>
</comment>
<evidence type="ECO:0000256" key="1">
    <source>
        <dbReference type="ARBA" id="ARBA00000428"/>
    </source>
</evidence>
<evidence type="ECO:0000313" key="10">
    <source>
        <dbReference type="EMBL" id="XBS19891.1"/>
    </source>
</evidence>
<organism evidence="10 11">
    <name type="scientific">Methylomarinum roseum</name>
    <dbReference type="NCBI Taxonomy" id="3067653"/>
    <lineage>
        <taxon>Bacteria</taxon>
        <taxon>Pseudomonadati</taxon>
        <taxon>Pseudomonadota</taxon>
        <taxon>Gammaproteobacteria</taxon>
        <taxon>Methylococcales</taxon>
        <taxon>Methylococcaceae</taxon>
        <taxon>Methylomarinum</taxon>
    </lineage>
</organism>
<evidence type="ECO:0000256" key="6">
    <source>
        <dbReference type="ARBA" id="ARBA00023002"/>
    </source>
</evidence>
<dbReference type="SUPFAM" id="SSF51182">
    <property type="entry name" value="RmlC-like cupins"/>
    <property type="match status" value="1"/>
</dbReference>
<dbReference type="HAMAP" id="MF_01682">
    <property type="entry name" value="Salvage_MtnD"/>
    <property type="match status" value="1"/>
</dbReference>
<dbReference type="Gene3D" id="2.60.120.10">
    <property type="entry name" value="Jelly Rolls"/>
    <property type="match status" value="1"/>
</dbReference>
<keyword evidence="7 9" id="KW-0408">Iron</keyword>
<evidence type="ECO:0000256" key="9">
    <source>
        <dbReference type="HAMAP-Rule" id="MF_01682"/>
    </source>
</evidence>
<keyword evidence="5 9" id="KW-0223">Dioxygenase</keyword>
<accession>A0AAU7NSC2</accession>
<dbReference type="CDD" id="cd02232">
    <property type="entry name" value="cupin_ARD"/>
    <property type="match status" value="1"/>
</dbReference>
<keyword evidence="6 9" id="KW-0560">Oxidoreductase</keyword>
<dbReference type="RefSeq" id="WP_305907371.1">
    <property type="nucleotide sequence ID" value="NZ_CP157743.1"/>
</dbReference>
<comment type="similarity">
    <text evidence="9">Belongs to the acireductone dioxygenase (ARD) family.</text>
</comment>
<evidence type="ECO:0000256" key="8">
    <source>
        <dbReference type="ARBA" id="ARBA00023167"/>
    </source>
</evidence>
<dbReference type="GO" id="GO:0010308">
    <property type="term" value="F:acireductone dioxygenase (Ni2+-requiring) activity"/>
    <property type="evidence" value="ECO:0007669"/>
    <property type="project" value="UniProtKB-UniRule"/>
</dbReference>
<keyword evidence="11" id="KW-1185">Reference proteome</keyword>
<dbReference type="Pfam" id="PF03079">
    <property type="entry name" value="ARD"/>
    <property type="match status" value="1"/>
</dbReference>
<comment type="catalytic activity">
    <reaction evidence="9">
        <text>1,2-dihydroxy-5-(methylsulfanyl)pent-1-en-3-one + O2 = 3-(methylsulfanyl)propanoate + CO + formate + 2 H(+)</text>
        <dbReference type="Rhea" id="RHEA:14161"/>
        <dbReference type="ChEBI" id="CHEBI:15378"/>
        <dbReference type="ChEBI" id="CHEBI:15379"/>
        <dbReference type="ChEBI" id="CHEBI:15740"/>
        <dbReference type="ChEBI" id="CHEBI:17245"/>
        <dbReference type="ChEBI" id="CHEBI:49016"/>
        <dbReference type="ChEBI" id="CHEBI:49252"/>
        <dbReference type="EC" id="1.13.11.53"/>
    </reaction>
</comment>
<dbReference type="EC" id="1.13.11.53" evidence="9"/>